<evidence type="ECO:0000313" key="2">
    <source>
        <dbReference type="EMBL" id="TXL74651.1"/>
    </source>
</evidence>
<keyword evidence="3" id="KW-1185">Reference proteome</keyword>
<organism evidence="2 3">
    <name type="scientific">Vineibacter terrae</name>
    <dbReference type="NCBI Taxonomy" id="2586908"/>
    <lineage>
        <taxon>Bacteria</taxon>
        <taxon>Pseudomonadati</taxon>
        <taxon>Pseudomonadota</taxon>
        <taxon>Alphaproteobacteria</taxon>
        <taxon>Hyphomicrobiales</taxon>
        <taxon>Vineibacter</taxon>
    </lineage>
</organism>
<dbReference type="Proteomes" id="UP000321638">
    <property type="component" value="Unassembled WGS sequence"/>
</dbReference>
<dbReference type="InterPro" id="IPR001296">
    <property type="entry name" value="Glyco_trans_1"/>
</dbReference>
<dbReference type="CDD" id="cd03801">
    <property type="entry name" value="GT4_PimA-like"/>
    <property type="match status" value="1"/>
</dbReference>
<sequence length="409" mass="45245">MPKPDKKYRVAFMVTHPIQYQAPLLRLINADPDIHLKAYFASDFSARHFVDPEFGRSIEWDVPLLDGYEHEVLPVLPGLRYPDDAHFDTWRPFSVGLRQRLRAGRFDALWVHGYARVPHLWAMMAARSAGVRVLLRDETSALGRSPSRSRRGAKQALFTLIDRLVDAYLTIGTMNEQHLRELGVDARKFFRVGYAVDNAWFQARAAAAGSHRTTLRAELGLPADRPIMLYAAKLIGRKAPLDLVQAFGRAMTGVAAEHRPVLLMAGDGDLRPQVEAAIATLELSDSIRLLGFQSQQRLAALYDLCDVFVLPSAHETWGLVVNEVMNAGKPVIASDRVGAARDLVQEGVNGFIYPFGDTEALAARLRDATTDRTRLAAMGVESRRIIDGWGFAQNLAGLKAALAATVGAR</sequence>
<dbReference type="GO" id="GO:0016757">
    <property type="term" value="F:glycosyltransferase activity"/>
    <property type="evidence" value="ECO:0007669"/>
    <property type="project" value="InterPro"/>
</dbReference>
<dbReference type="AlphaFoldDB" id="A0A5C8PL45"/>
<feature type="domain" description="Glycosyl transferase family 1" evidence="1">
    <location>
        <begin position="212"/>
        <end position="380"/>
    </location>
</feature>
<evidence type="ECO:0000259" key="1">
    <source>
        <dbReference type="Pfam" id="PF00534"/>
    </source>
</evidence>
<dbReference type="SUPFAM" id="SSF53756">
    <property type="entry name" value="UDP-Glycosyltransferase/glycogen phosphorylase"/>
    <property type="match status" value="1"/>
</dbReference>
<dbReference type="InterPro" id="IPR050194">
    <property type="entry name" value="Glycosyltransferase_grp1"/>
</dbReference>
<gene>
    <name evidence="2" type="ORF">FHP25_16375</name>
</gene>
<comment type="caution">
    <text evidence="2">The sequence shown here is derived from an EMBL/GenBank/DDBJ whole genome shotgun (WGS) entry which is preliminary data.</text>
</comment>
<reference evidence="2 3" key="1">
    <citation type="submission" date="2019-06" db="EMBL/GenBank/DDBJ databases">
        <title>New taxonomy in bacterial strain CC-CFT640, isolated from vineyard.</title>
        <authorList>
            <person name="Lin S.-Y."/>
            <person name="Tsai C.-F."/>
            <person name="Young C.-C."/>
        </authorList>
    </citation>
    <scope>NUCLEOTIDE SEQUENCE [LARGE SCALE GENOMIC DNA]</scope>
    <source>
        <strain evidence="2 3">CC-CFT640</strain>
    </source>
</reference>
<dbReference type="PANTHER" id="PTHR45947:SF3">
    <property type="entry name" value="SULFOQUINOVOSYL TRANSFERASE SQD2"/>
    <property type="match status" value="1"/>
</dbReference>
<dbReference type="Pfam" id="PF00534">
    <property type="entry name" value="Glycos_transf_1"/>
    <property type="match status" value="1"/>
</dbReference>
<name>A0A5C8PL45_9HYPH</name>
<evidence type="ECO:0000313" key="3">
    <source>
        <dbReference type="Proteomes" id="UP000321638"/>
    </source>
</evidence>
<dbReference type="RefSeq" id="WP_147848024.1">
    <property type="nucleotide sequence ID" value="NZ_VDUZ01000017.1"/>
</dbReference>
<dbReference type="PANTHER" id="PTHR45947">
    <property type="entry name" value="SULFOQUINOVOSYL TRANSFERASE SQD2"/>
    <property type="match status" value="1"/>
</dbReference>
<protein>
    <submittedName>
        <fullName evidence="2">Glycosyltransferase family 4 protein</fullName>
    </submittedName>
</protein>
<keyword evidence="2" id="KW-0808">Transferase</keyword>
<dbReference type="OrthoDB" id="9790710at2"/>
<dbReference type="Gene3D" id="3.40.50.2000">
    <property type="entry name" value="Glycogen Phosphorylase B"/>
    <property type="match status" value="2"/>
</dbReference>
<dbReference type="EMBL" id="VDUZ01000017">
    <property type="protein sequence ID" value="TXL74651.1"/>
    <property type="molecule type" value="Genomic_DNA"/>
</dbReference>
<accession>A0A5C8PL45</accession>
<proteinExistence type="predicted"/>